<evidence type="ECO:0000313" key="5">
    <source>
        <dbReference type="EMBL" id="KKS87105.1"/>
    </source>
</evidence>
<dbReference type="PROSITE" id="PS00629">
    <property type="entry name" value="IMP_1"/>
    <property type="match status" value="1"/>
</dbReference>
<accession>A0A0G1CN06</accession>
<gene>
    <name evidence="5" type="ORF">UV61_C0004G0031</name>
</gene>
<dbReference type="SUPFAM" id="SSF56655">
    <property type="entry name" value="Carbohydrate phosphatase"/>
    <property type="match status" value="1"/>
</dbReference>
<dbReference type="InterPro" id="IPR020583">
    <property type="entry name" value="Inositol_monoP_metal-BS"/>
</dbReference>
<reference evidence="5 6" key="1">
    <citation type="journal article" date="2015" name="Nature">
        <title>rRNA introns, odd ribosomes, and small enigmatic genomes across a large radiation of phyla.</title>
        <authorList>
            <person name="Brown C.T."/>
            <person name="Hug L.A."/>
            <person name="Thomas B.C."/>
            <person name="Sharon I."/>
            <person name="Castelle C.J."/>
            <person name="Singh A."/>
            <person name="Wilkins M.J."/>
            <person name="Williams K.H."/>
            <person name="Banfield J.F."/>
        </authorList>
    </citation>
    <scope>NUCLEOTIDE SEQUENCE [LARGE SCALE GENOMIC DNA]</scope>
</reference>
<organism evidence="5 6">
    <name type="scientific">Candidatus Gottesmanbacteria bacterium GW2011_GWB1_43_11</name>
    <dbReference type="NCBI Taxonomy" id="1618446"/>
    <lineage>
        <taxon>Bacteria</taxon>
        <taxon>Candidatus Gottesmaniibacteriota</taxon>
    </lineage>
</organism>
<evidence type="ECO:0000256" key="4">
    <source>
        <dbReference type="PIRSR" id="PIRSR600760-2"/>
    </source>
</evidence>
<dbReference type="GO" id="GO:0008934">
    <property type="term" value="F:inositol monophosphate 1-phosphatase activity"/>
    <property type="evidence" value="ECO:0007669"/>
    <property type="project" value="TreeGrafter"/>
</dbReference>
<proteinExistence type="predicted"/>
<dbReference type="GO" id="GO:0006020">
    <property type="term" value="P:inositol metabolic process"/>
    <property type="evidence" value="ECO:0007669"/>
    <property type="project" value="TreeGrafter"/>
</dbReference>
<evidence type="ECO:0000256" key="3">
    <source>
        <dbReference type="ARBA" id="ARBA00022842"/>
    </source>
</evidence>
<dbReference type="GO" id="GO:0007165">
    <property type="term" value="P:signal transduction"/>
    <property type="evidence" value="ECO:0007669"/>
    <property type="project" value="TreeGrafter"/>
</dbReference>
<sequence length="134" mass="14993">MDKNIKQFVTKTLKQAGNIVKSGFQKSQVIKVKADHSNIVTETDVLSERSIIKAIQKRFPNDSIIAEESGFGDKNSDYVWIIDPIDGTSNFASGIPWCAVMMSRLQNWQSVATGIYLPFFNRKNSSKLCFGVTL</sequence>
<dbReference type="GO" id="GO:0046872">
    <property type="term" value="F:metal ion binding"/>
    <property type="evidence" value="ECO:0007669"/>
    <property type="project" value="UniProtKB-KW"/>
</dbReference>
<feature type="binding site" evidence="4">
    <location>
        <position position="67"/>
    </location>
    <ligand>
        <name>Mg(2+)</name>
        <dbReference type="ChEBI" id="CHEBI:18420"/>
        <label>1</label>
        <note>catalytic</note>
    </ligand>
</feature>
<dbReference type="Pfam" id="PF00459">
    <property type="entry name" value="Inositol_P"/>
    <property type="match status" value="1"/>
</dbReference>
<comment type="caution">
    <text evidence="5">The sequence shown here is derived from an EMBL/GenBank/DDBJ whole genome shotgun (WGS) entry which is preliminary data.</text>
</comment>
<dbReference type="PATRIC" id="fig|1618446.3.peg.564"/>
<feature type="binding site" evidence="4">
    <location>
        <position position="85"/>
    </location>
    <ligand>
        <name>Mg(2+)</name>
        <dbReference type="ChEBI" id="CHEBI:18420"/>
        <label>1</label>
        <note>catalytic</note>
    </ligand>
</feature>
<keyword evidence="2" id="KW-0378">Hydrolase</keyword>
<evidence type="ECO:0000256" key="1">
    <source>
        <dbReference type="ARBA" id="ARBA00022723"/>
    </source>
</evidence>
<dbReference type="PANTHER" id="PTHR20854">
    <property type="entry name" value="INOSITOL MONOPHOSPHATASE"/>
    <property type="match status" value="1"/>
</dbReference>
<feature type="binding site" evidence="4">
    <location>
        <position position="83"/>
    </location>
    <ligand>
        <name>Mg(2+)</name>
        <dbReference type="ChEBI" id="CHEBI:18420"/>
        <label>1</label>
        <note>catalytic</note>
    </ligand>
</feature>
<dbReference type="Proteomes" id="UP000034050">
    <property type="component" value="Unassembled WGS sequence"/>
</dbReference>
<keyword evidence="3 4" id="KW-0460">Magnesium</keyword>
<dbReference type="PANTHER" id="PTHR20854:SF4">
    <property type="entry name" value="INOSITOL-1-MONOPHOSPHATASE-RELATED"/>
    <property type="match status" value="1"/>
</dbReference>
<dbReference type="InterPro" id="IPR000760">
    <property type="entry name" value="Inositol_monophosphatase-like"/>
</dbReference>
<dbReference type="STRING" id="1618446.UV61_C0004G0031"/>
<comment type="cofactor">
    <cofactor evidence="4">
        <name>Mg(2+)</name>
        <dbReference type="ChEBI" id="CHEBI:18420"/>
    </cofactor>
</comment>
<dbReference type="CDD" id="cd01637">
    <property type="entry name" value="IMPase_like"/>
    <property type="match status" value="1"/>
</dbReference>
<evidence type="ECO:0000256" key="2">
    <source>
        <dbReference type="ARBA" id="ARBA00022801"/>
    </source>
</evidence>
<dbReference type="AlphaFoldDB" id="A0A0G1CN06"/>
<name>A0A0G1CN06_9BACT</name>
<dbReference type="PRINTS" id="PR00377">
    <property type="entry name" value="IMPHPHTASES"/>
</dbReference>
<keyword evidence="1 4" id="KW-0479">Metal-binding</keyword>
<dbReference type="Gene3D" id="3.30.540.10">
    <property type="entry name" value="Fructose-1,6-Bisphosphatase, subunit A, domain 1"/>
    <property type="match status" value="1"/>
</dbReference>
<evidence type="ECO:0000313" key="6">
    <source>
        <dbReference type="Proteomes" id="UP000034050"/>
    </source>
</evidence>
<feature type="binding site" evidence="4">
    <location>
        <position position="86"/>
    </location>
    <ligand>
        <name>Mg(2+)</name>
        <dbReference type="ChEBI" id="CHEBI:18420"/>
        <label>1</label>
        <note>catalytic</note>
    </ligand>
</feature>
<dbReference type="EMBL" id="LCFD01000004">
    <property type="protein sequence ID" value="KKS87105.1"/>
    <property type="molecule type" value="Genomic_DNA"/>
</dbReference>
<protein>
    <submittedName>
        <fullName evidence="5">Inositol-phosphate phosphatase</fullName>
    </submittedName>
</protein>